<reference evidence="1 2" key="1">
    <citation type="journal article" date="2021" name="Plant Biotechnol. J.">
        <title>Multi-omics assisted identification of the key and species-specific regulatory components of drought-tolerant mechanisms in Gossypium stocksii.</title>
        <authorList>
            <person name="Yu D."/>
            <person name="Ke L."/>
            <person name="Zhang D."/>
            <person name="Wu Y."/>
            <person name="Sun Y."/>
            <person name="Mei J."/>
            <person name="Sun J."/>
            <person name="Sun Y."/>
        </authorList>
    </citation>
    <scope>NUCLEOTIDE SEQUENCE [LARGE SCALE GENOMIC DNA]</scope>
    <source>
        <strain evidence="2">cv. E1</strain>
        <tissue evidence="1">Leaf</tissue>
    </source>
</reference>
<name>A0A9D3V3D4_9ROSI</name>
<dbReference type="InterPro" id="IPR053098">
    <property type="entry name" value="Petuviruses_polyprotein"/>
</dbReference>
<evidence type="ECO:0000313" key="1">
    <source>
        <dbReference type="EMBL" id="KAH1067456.1"/>
    </source>
</evidence>
<gene>
    <name evidence="1" type="ORF">J1N35_032443</name>
</gene>
<evidence type="ECO:0000313" key="2">
    <source>
        <dbReference type="Proteomes" id="UP000828251"/>
    </source>
</evidence>
<dbReference type="Proteomes" id="UP000828251">
    <property type="component" value="Unassembled WGS sequence"/>
</dbReference>
<sequence>MIGEGSSGGEGERERVETSFSPIRSIKTLIHNTPKHAKQYIQASRFDSHPISASSQEQFVTLEIPPEFPKEWQRAGYSHIHFGAIRLALNYHGVEGKPIVARIALLIPDIWNTNILV</sequence>
<accession>A0A9D3V3D4</accession>
<comment type="caution">
    <text evidence="1">The sequence shown here is derived from an EMBL/GenBank/DDBJ whole genome shotgun (WGS) entry which is preliminary data.</text>
</comment>
<dbReference type="PANTHER" id="PTHR48435:SF1">
    <property type="entry name" value="POLYPROTEIN"/>
    <property type="match status" value="1"/>
</dbReference>
<dbReference type="EMBL" id="JAIQCV010000009">
    <property type="protein sequence ID" value="KAH1067456.1"/>
    <property type="molecule type" value="Genomic_DNA"/>
</dbReference>
<keyword evidence="2" id="KW-1185">Reference proteome</keyword>
<organism evidence="1 2">
    <name type="scientific">Gossypium stocksii</name>
    <dbReference type="NCBI Taxonomy" id="47602"/>
    <lineage>
        <taxon>Eukaryota</taxon>
        <taxon>Viridiplantae</taxon>
        <taxon>Streptophyta</taxon>
        <taxon>Embryophyta</taxon>
        <taxon>Tracheophyta</taxon>
        <taxon>Spermatophyta</taxon>
        <taxon>Magnoliopsida</taxon>
        <taxon>eudicotyledons</taxon>
        <taxon>Gunneridae</taxon>
        <taxon>Pentapetalae</taxon>
        <taxon>rosids</taxon>
        <taxon>malvids</taxon>
        <taxon>Malvales</taxon>
        <taxon>Malvaceae</taxon>
        <taxon>Malvoideae</taxon>
        <taxon>Gossypium</taxon>
    </lineage>
</organism>
<protein>
    <submittedName>
        <fullName evidence="1">Uncharacterized protein</fullName>
    </submittedName>
</protein>
<dbReference type="AlphaFoldDB" id="A0A9D3V3D4"/>
<dbReference type="OrthoDB" id="998565at2759"/>
<dbReference type="PANTHER" id="PTHR48435">
    <property type="entry name" value="POLYPROTEIN"/>
    <property type="match status" value="1"/>
</dbReference>
<proteinExistence type="predicted"/>